<evidence type="ECO:0000313" key="11">
    <source>
        <dbReference type="Proteomes" id="UP001153636"/>
    </source>
</evidence>
<evidence type="ECO:0000256" key="5">
    <source>
        <dbReference type="PROSITE-ProRule" id="PRU00309"/>
    </source>
</evidence>
<gene>
    <name evidence="10" type="ORF">PSYICH_LOCUS6396</name>
</gene>
<evidence type="ECO:0000256" key="2">
    <source>
        <dbReference type="ARBA" id="ARBA00022771"/>
    </source>
</evidence>
<evidence type="ECO:0000256" key="6">
    <source>
        <dbReference type="SAM" id="Coils"/>
    </source>
</evidence>
<dbReference type="GO" id="GO:0003677">
    <property type="term" value="F:DNA binding"/>
    <property type="evidence" value="ECO:0007669"/>
    <property type="project" value="UniProtKB-UniRule"/>
</dbReference>
<dbReference type="EMBL" id="OV651814">
    <property type="protein sequence ID" value="CAH1105580.1"/>
    <property type="molecule type" value="Genomic_DNA"/>
</dbReference>
<evidence type="ECO:0000256" key="3">
    <source>
        <dbReference type="ARBA" id="ARBA00022833"/>
    </source>
</evidence>
<dbReference type="Proteomes" id="UP001153636">
    <property type="component" value="Chromosome 2"/>
</dbReference>
<organism evidence="10 11">
    <name type="scientific">Psylliodes chrysocephalus</name>
    <dbReference type="NCBI Taxonomy" id="3402493"/>
    <lineage>
        <taxon>Eukaryota</taxon>
        <taxon>Metazoa</taxon>
        <taxon>Ecdysozoa</taxon>
        <taxon>Arthropoda</taxon>
        <taxon>Hexapoda</taxon>
        <taxon>Insecta</taxon>
        <taxon>Pterygota</taxon>
        <taxon>Neoptera</taxon>
        <taxon>Endopterygota</taxon>
        <taxon>Coleoptera</taxon>
        <taxon>Polyphaga</taxon>
        <taxon>Cucujiformia</taxon>
        <taxon>Chrysomeloidea</taxon>
        <taxon>Chrysomelidae</taxon>
        <taxon>Galerucinae</taxon>
        <taxon>Alticini</taxon>
        <taxon>Psylliodes</taxon>
    </lineage>
</organism>
<feature type="region of interest" description="Disordered" evidence="7">
    <location>
        <begin position="298"/>
        <end position="339"/>
    </location>
</feature>
<dbReference type="SMART" id="SM00980">
    <property type="entry name" value="THAP"/>
    <property type="match status" value="1"/>
</dbReference>
<feature type="domain" description="THAP-type" evidence="9">
    <location>
        <begin position="3"/>
        <end position="88"/>
    </location>
</feature>
<keyword evidence="1" id="KW-0479">Metal-binding</keyword>
<evidence type="ECO:0000256" key="4">
    <source>
        <dbReference type="ARBA" id="ARBA00023125"/>
    </source>
</evidence>
<keyword evidence="3" id="KW-0862">Zinc</keyword>
<feature type="signal peptide" evidence="8">
    <location>
        <begin position="1"/>
        <end position="15"/>
    </location>
</feature>
<keyword evidence="6" id="KW-0175">Coiled coil</keyword>
<dbReference type="OrthoDB" id="7312725at2759"/>
<evidence type="ECO:0000313" key="10">
    <source>
        <dbReference type="EMBL" id="CAH1105580.1"/>
    </source>
</evidence>
<dbReference type="PROSITE" id="PS50950">
    <property type="entry name" value="ZF_THAP"/>
    <property type="match status" value="1"/>
</dbReference>
<dbReference type="Pfam" id="PF05485">
    <property type="entry name" value="THAP"/>
    <property type="match status" value="1"/>
</dbReference>
<feature type="region of interest" description="Disordered" evidence="7">
    <location>
        <begin position="260"/>
        <end position="286"/>
    </location>
</feature>
<protein>
    <recommendedName>
        <fullName evidence="9">THAP-type domain-containing protein</fullName>
    </recommendedName>
</protein>
<dbReference type="SUPFAM" id="SSF57716">
    <property type="entry name" value="Glucocorticoid receptor-like (DNA-binding domain)"/>
    <property type="match status" value="1"/>
</dbReference>
<reference evidence="10" key="1">
    <citation type="submission" date="2022-01" db="EMBL/GenBank/DDBJ databases">
        <authorList>
            <person name="King R."/>
        </authorList>
    </citation>
    <scope>NUCLEOTIDE SEQUENCE</scope>
</reference>
<feature type="compositionally biased region" description="Low complexity" evidence="7">
    <location>
        <begin position="262"/>
        <end position="273"/>
    </location>
</feature>
<keyword evidence="8" id="KW-0732">Signal</keyword>
<dbReference type="SMART" id="SM00692">
    <property type="entry name" value="DM3"/>
    <property type="match status" value="1"/>
</dbReference>
<accession>A0A9P0CTG9</accession>
<dbReference type="InterPro" id="IPR006612">
    <property type="entry name" value="THAP_Znf"/>
</dbReference>
<dbReference type="AlphaFoldDB" id="A0A9P0CTG9"/>
<dbReference type="GO" id="GO:0008270">
    <property type="term" value="F:zinc ion binding"/>
    <property type="evidence" value="ECO:0007669"/>
    <property type="project" value="UniProtKB-KW"/>
</dbReference>
<sequence length="389" mass="43633">MLINYFIIWLKVALCVKNLFKRRLQDHITSKFPFLDTEKRSKWFQNLGVDQVASRWIFLCSDHFAEEDFYYTPQERRVLKKNAFPLKVNEKSVNNPITISSGSSSDTNTASEEDNSMCLSNSQRLKYIIILPPSEPSGTLTSPSGSLGIERLIQNEPSGYRGNLLTNVMESPIIANKSSKIVTSPAFSFDTKTASEEERSMHLTKRQRLNGLVILPSSEPSRTLSLPSGSLGIERLIQNEPLGYSGDFLTNDMESPKIANNSSKIATSSTFSSVTKTASEEERSMYLSKRQRLNDLVFLPPSEPSETPSSPSGSPRIDRLKQNETSSGDFSTDDMESPKVANRSLKIAKKTIKRQEQIIADLLAQNRRLKTKVNNLQDLLCHLRKSNGT</sequence>
<keyword evidence="2 5" id="KW-0863">Zinc-finger</keyword>
<feature type="compositionally biased region" description="Low complexity" evidence="7">
    <location>
        <begin position="304"/>
        <end position="315"/>
    </location>
</feature>
<feature type="region of interest" description="Disordered" evidence="7">
    <location>
        <begin position="97"/>
        <end position="116"/>
    </location>
</feature>
<evidence type="ECO:0000256" key="1">
    <source>
        <dbReference type="ARBA" id="ARBA00022723"/>
    </source>
</evidence>
<feature type="coiled-coil region" evidence="6">
    <location>
        <begin position="345"/>
        <end position="379"/>
    </location>
</feature>
<keyword evidence="11" id="KW-1185">Reference proteome</keyword>
<keyword evidence="4 5" id="KW-0238">DNA-binding</keyword>
<evidence type="ECO:0000259" key="9">
    <source>
        <dbReference type="PROSITE" id="PS50950"/>
    </source>
</evidence>
<evidence type="ECO:0000256" key="7">
    <source>
        <dbReference type="SAM" id="MobiDB-lite"/>
    </source>
</evidence>
<evidence type="ECO:0000256" key="8">
    <source>
        <dbReference type="SAM" id="SignalP"/>
    </source>
</evidence>
<feature type="chain" id="PRO_5040120321" description="THAP-type domain-containing protein" evidence="8">
    <location>
        <begin position="16"/>
        <end position="389"/>
    </location>
</feature>
<proteinExistence type="predicted"/>
<name>A0A9P0CTG9_9CUCU</name>